<dbReference type="eggNOG" id="ENOG502R659">
    <property type="taxonomic scope" value="Eukaryota"/>
</dbReference>
<dbReference type="GO" id="GO:0045132">
    <property type="term" value="P:meiotic chromosome segregation"/>
    <property type="evidence" value="ECO:0007669"/>
    <property type="project" value="TreeGrafter"/>
</dbReference>
<dbReference type="PROSITE" id="PS00028">
    <property type="entry name" value="ZINC_FINGER_C2H2_1"/>
    <property type="match status" value="1"/>
</dbReference>
<dbReference type="InterPro" id="IPR013087">
    <property type="entry name" value="Znf_C2H2_type"/>
</dbReference>
<evidence type="ECO:0000313" key="3">
    <source>
        <dbReference type="Proteomes" id="UP000095282"/>
    </source>
</evidence>
<feature type="domain" description="C2H2-type" evidence="2">
    <location>
        <begin position="520"/>
        <end position="541"/>
    </location>
</feature>
<organism evidence="3 4">
    <name type="scientific">Caenorhabditis tropicalis</name>
    <dbReference type="NCBI Taxonomy" id="1561998"/>
    <lineage>
        <taxon>Eukaryota</taxon>
        <taxon>Metazoa</taxon>
        <taxon>Ecdysozoa</taxon>
        <taxon>Nematoda</taxon>
        <taxon>Chromadorea</taxon>
        <taxon>Rhabditida</taxon>
        <taxon>Rhabditina</taxon>
        <taxon>Rhabditomorpha</taxon>
        <taxon>Rhabditoidea</taxon>
        <taxon>Rhabditidae</taxon>
        <taxon>Peloderinae</taxon>
        <taxon>Caenorhabditis</taxon>
    </lineage>
</organism>
<dbReference type="InterPro" id="IPR053360">
    <property type="entry name" value="Zinc_finger_domain"/>
</dbReference>
<evidence type="ECO:0000259" key="2">
    <source>
        <dbReference type="PROSITE" id="PS00028"/>
    </source>
</evidence>
<reference evidence="4" key="1">
    <citation type="submission" date="2016-11" db="UniProtKB">
        <authorList>
            <consortium name="WormBaseParasite"/>
        </authorList>
    </citation>
    <scope>IDENTIFICATION</scope>
</reference>
<sequence>MTSDKWKKYIQVNIFGRTLQDLNNEGIVLETVLSEIGCPNVWIGEAMMYDAVDSQSCSSNQSLNDIEQELASMNYAPILSTTLATGKCPRFSTPAVSHFAVDRKFTLNLPENYSRINSNGEEKFEVTEEYCDKHDVEELLSEVVKRVVEMNSENKVILSTTVTKTKFPRSSTPIRSQMNVLETFTLHIPEVISDIESGDEEEVISEYEGEVSERKEEIIRRQPETDIEPVTYISARRTETCCSNASNLMSNSKIEDGSPEPRKKRLALSRSTTERSFPVSSEISGKAYSDDPDQHDEENVIFYNDNNRTICTPSRGYSFGAYQDYNDNFVTSSRNEEHDKDAMNNSTEIKPFPIFCSSEDLYSSGPLEPVVYSELVGMKLENLVDEQQNDYFPMDVDYGENNMEDNYFSAPEGDETEVMPAEELSQRHYTPPPPGLIKTKSILKGSMRGDEGDDKTAKKTVSFGVPKNKMTDQELKLNEKHVIKCHFKDCNKGIRWRFRYGKRRLFDHLLCHCDQKWVKCRSCVYTCQTIDQMKYHYRKIHRTERMKGYGIADIPFDDAVVAKLWEECFGTQKQLIGVFSRSFRKRKHANGV</sequence>
<keyword evidence="3" id="KW-1185">Reference proteome</keyword>
<evidence type="ECO:0000313" key="4">
    <source>
        <dbReference type="WBParaSite" id="Csp11.Scaffold58.g352.t1"/>
    </source>
</evidence>
<feature type="region of interest" description="Disordered" evidence="1">
    <location>
        <begin position="247"/>
        <end position="294"/>
    </location>
</feature>
<dbReference type="PANTHER" id="PTHR36945:SF2">
    <property type="entry name" value="C2H2-TYPE DOMAIN-CONTAINING PROTEIN"/>
    <property type="match status" value="1"/>
</dbReference>
<accession>A0A1I7TCC2</accession>
<dbReference type="Proteomes" id="UP000095282">
    <property type="component" value="Unplaced"/>
</dbReference>
<dbReference type="STRING" id="1561998.A0A1I7TCC2"/>
<name>A0A1I7TCC2_9PELO</name>
<evidence type="ECO:0000256" key="1">
    <source>
        <dbReference type="SAM" id="MobiDB-lite"/>
    </source>
</evidence>
<dbReference type="GO" id="GO:0000794">
    <property type="term" value="C:condensed nuclear chromosome"/>
    <property type="evidence" value="ECO:0007669"/>
    <property type="project" value="TreeGrafter"/>
</dbReference>
<dbReference type="WBParaSite" id="Csp11.Scaffold58.g352.t1">
    <property type="protein sequence ID" value="Csp11.Scaffold58.g352.t1"/>
    <property type="gene ID" value="Csp11.Scaffold58.g352"/>
</dbReference>
<proteinExistence type="predicted"/>
<protein>
    <submittedName>
        <fullName evidence="4">C2H2-type domain-containing protein</fullName>
    </submittedName>
</protein>
<feature type="compositionally biased region" description="Polar residues" evidence="1">
    <location>
        <begin position="269"/>
        <end position="283"/>
    </location>
</feature>
<dbReference type="AlphaFoldDB" id="A0A1I7TCC2"/>
<dbReference type="PANTHER" id="PTHR36945">
    <property type="entry name" value="HIGH INCIDENCE OF MALES (INCREASED X CHROMOSOME LOSS)-RELATED-RELATED"/>
    <property type="match status" value="1"/>
</dbReference>